<dbReference type="PROSITE" id="PS50811">
    <property type="entry name" value="WRKY"/>
    <property type="match status" value="1"/>
</dbReference>
<dbReference type="PANTHER" id="PTHR31221:SF137">
    <property type="entry name" value="WRKY TRANSCRIPTION FACTOR 12-RELATED"/>
    <property type="match status" value="1"/>
</dbReference>
<organism evidence="8 9">
    <name type="scientific">Quercus rubra</name>
    <name type="common">Northern red oak</name>
    <name type="synonym">Quercus borealis</name>
    <dbReference type="NCBI Taxonomy" id="3512"/>
    <lineage>
        <taxon>Eukaryota</taxon>
        <taxon>Viridiplantae</taxon>
        <taxon>Streptophyta</taxon>
        <taxon>Embryophyta</taxon>
        <taxon>Tracheophyta</taxon>
        <taxon>Spermatophyta</taxon>
        <taxon>Magnoliopsida</taxon>
        <taxon>eudicotyledons</taxon>
        <taxon>Gunneridae</taxon>
        <taxon>Pentapetalae</taxon>
        <taxon>rosids</taxon>
        <taxon>fabids</taxon>
        <taxon>Fagales</taxon>
        <taxon>Fagaceae</taxon>
        <taxon>Quercus</taxon>
    </lineage>
</organism>
<dbReference type="Pfam" id="PF03106">
    <property type="entry name" value="WRKY"/>
    <property type="match status" value="1"/>
</dbReference>
<dbReference type="PANTHER" id="PTHR31221">
    <property type="entry name" value="WRKY TRANSCRIPTION FACTOR PROTEIN 1-RELATED"/>
    <property type="match status" value="1"/>
</dbReference>
<keyword evidence="3" id="KW-0238">DNA-binding</keyword>
<evidence type="ECO:0000256" key="4">
    <source>
        <dbReference type="ARBA" id="ARBA00023163"/>
    </source>
</evidence>
<proteinExistence type="predicted"/>
<feature type="domain" description="WRKY" evidence="7">
    <location>
        <begin position="152"/>
        <end position="214"/>
    </location>
</feature>
<dbReference type="Proteomes" id="UP001324115">
    <property type="component" value="Unassembled WGS sequence"/>
</dbReference>
<feature type="compositionally biased region" description="Polar residues" evidence="6">
    <location>
        <begin position="82"/>
        <end position="100"/>
    </location>
</feature>
<name>A0AAN7FLZ6_QUERU</name>
<dbReference type="GO" id="GO:0043565">
    <property type="term" value="F:sequence-specific DNA binding"/>
    <property type="evidence" value="ECO:0007669"/>
    <property type="project" value="InterPro"/>
</dbReference>
<reference evidence="8 9" key="1">
    <citation type="journal article" date="2023" name="G3 (Bethesda)">
        <title>A haplotype-resolved chromosome-scale genome for Quercus rubra L. provides insights into the genetics of adaptive traits for red oak species.</title>
        <authorList>
            <person name="Kapoor B."/>
            <person name="Jenkins J."/>
            <person name="Schmutz J."/>
            <person name="Zhebentyayeva T."/>
            <person name="Kuelheim C."/>
            <person name="Coggeshall M."/>
            <person name="Heim C."/>
            <person name="Lasky J.R."/>
            <person name="Leites L."/>
            <person name="Islam-Faridi N."/>
            <person name="Romero-Severson J."/>
            <person name="DeLeo V.L."/>
            <person name="Lucas S.M."/>
            <person name="Lazic D."/>
            <person name="Gailing O."/>
            <person name="Carlson J."/>
            <person name="Staton M."/>
        </authorList>
    </citation>
    <scope>NUCLEOTIDE SEQUENCE [LARGE SCALE GENOMIC DNA]</scope>
    <source>
        <strain evidence="8">Pseudo-F2</strain>
    </source>
</reference>
<evidence type="ECO:0000259" key="7">
    <source>
        <dbReference type="PROSITE" id="PS50811"/>
    </source>
</evidence>
<evidence type="ECO:0000313" key="9">
    <source>
        <dbReference type="Proteomes" id="UP001324115"/>
    </source>
</evidence>
<dbReference type="FunFam" id="2.20.25.80:FF:000003">
    <property type="entry name" value="WRKY transcription factor 57"/>
    <property type="match status" value="1"/>
</dbReference>
<dbReference type="GO" id="GO:0003700">
    <property type="term" value="F:DNA-binding transcription factor activity"/>
    <property type="evidence" value="ECO:0007669"/>
    <property type="project" value="InterPro"/>
</dbReference>
<sequence>MKIMEEERGAPNYELQVSFSATPQAIHDMGFVQFEDNQVLSFLAPSQSSQMSQPLSGGGATTNTTTTTATTGGTSNTNPTTMGFSHNDLVTRSSWNNDQVGTMDPKAVNDENGTGNASDGNNSWWRSSTSDKSKVKVRRKLREPRFCFQTRSDVDVLDDGYKWRKYGQKVVKNSLHPRSYYRCTHNNCRVKKRVERLSEDCRMVITTYEGRHNHSPCDDSNSSEHECFTSF</sequence>
<evidence type="ECO:0000313" key="8">
    <source>
        <dbReference type="EMBL" id="KAK4592640.1"/>
    </source>
</evidence>
<comment type="caution">
    <text evidence="8">The sequence shown here is derived from an EMBL/GenBank/DDBJ whole genome shotgun (WGS) entry which is preliminary data.</text>
</comment>
<evidence type="ECO:0000256" key="1">
    <source>
        <dbReference type="ARBA" id="ARBA00004123"/>
    </source>
</evidence>
<gene>
    <name evidence="8" type="ORF">RGQ29_016965</name>
</gene>
<keyword evidence="9" id="KW-1185">Reference proteome</keyword>
<evidence type="ECO:0000256" key="5">
    <source>
        <dbReference type="ARBA" id="ARBA00023242"/>
    </source>
</evidence>
<dbReference type="InterPro" id="IPR044810">
    <property type="entry name" value="WRKY_plant"/>
</dbReference>
<dbReference type="Gene3D" id="2.20.25.80">
    <property type="entry name" value="WRKY domain"/>
    <property type="match status" value="1"/>
</dbReference>
<dbReference type="AlphaFoldDB" id="A0AAN7FLZ6"/>
<feature type="compositionally biased region" description="Polar residues" evidence="6">
    <location>
        <begin position="111"/>
        <end position="128"/>
    </location>
</feature>
<dbReference type="InterPro" id="IPR036576">
    <property type="entry name" value="WRKY_dom_sf"/>
</dbReference>
<evidence type="ECO:0000256" key="6">
    <source>
        <dbReference type="SAM" id="MobiDB-lite"/>
    </source>
</evidence>
<evidence type="ECO:0000256" key="2">
    <source>
        <dbReference type="ARBA" id="ARBA00023015"/>
    </source>
</evidence>
<protein>
    <recommendedName>
        <fullName evidence="7">WRKY domain-containing protein</fullName>
    </recommendedName>
</protein>
<dbReference type="EMBL" id="JAXUIC010000004">
    <property type="protein sequence ID" value="KAK4592640.1"/>
    <property type="molecule type" value="Genomic_DNA"/>
</dbReference>
<comment type="subcellular location">
    <subcellularLocation>
        <location evidence="1">Nucleus</location>
    </subcellularLocation>
</comment>
<evidence type="ECO:0000256" key="3">
    <source>
        <dbReference type="ARBA" id="ARBA00023125"/>
    </source>
</evidence>
<keyword evidence="2" id="KW-0805">Transcription regulation</keyword>
<feature type="region of interest" description="Disordered" evidence="6">
    <location>
        <begin position="45"/>
        <end position="136"/>
    </location>
</feature>
<dbReference type="SUPFAM" id="SSF118290">
    <property type="entry name" value="WRKY DNA-binding domain"/>
    <property type="match status" value="1"/>
</dbReference>
<dbReference type="GO" id="GO:0005634">
    <property type="term" value="C:nucleus"/>
    <property type="evidence" value="ECO:0007669"/>
    <property type="project" value="UniProtKB-SubCell"/>
</dbReference>
<dbReference type="InterPro" id="IPR003657">
    <property type="entry name" value="WRKY_dom"/>
</dbReference>
<dbReference type="SMART" id="SM00774">
    <property type="entry name" value="WRKY"/>
    <property type="match status" value="1"/>
</dbReference>
<keyword evidence="4" id="KW-0804">Transcription</keyword>
<accession>A0AAN7FLZ6</accession>
<keyword evidence="5" id="KW-0539">Nucleus</keyword>
<feature type="compositionally biased region" description="Low complexity" evidence="6">
    <location>
        <begin position="46"/>
        <end position="81"/>
    </location>
</feature>